<dbReference type="PANTHER" id="PTHR47331:SF5">
    <property type="entry name" value="RIBONUCLEASE H"/>
    <property type="match status" value="1"/>
</dbReference>
<protein>
    <submittedName>
        <fullName evidence="1">Uncharacterized protein</fullName>
    </submittedName>
</protein>
<sequence>MEELPIKKSFLSEEKEFCETHFKSTYKINEKGRFVIKLPVYRDINQLGNTKGMAVSGLLSMENKFKFDSEFEKEYKGFMKQYEEAEHISPNKDLDSSKIEYFLPHHAVQH</sequence>
<dbReference type="Proteomes" id="UP000499080">
    <property type="component" value="Unassembled WGS sequence"/>
</dbReference>
<accession>A0A4Y2AQT9</accession>
<reference evidence="1 2" key="1">
    <citation type="journal article" date="2019" name="Sci. Rep.">
        <title>Orb-weaving spider Araneus ventricosus genome elucidates the spidroin gene catalogue.</title>
        <authorList>
            <person name="Kono N."/>
            <person name="Nakamura H."/>
            <person name="Ohtoshi R."/>
            <person name="Moran D.A.P."/>
            <person name="Shinohara A."/>
            <person name="Yoshida Y."/>
            <person name="Fujiwara M."/>
            <person name="Mori M."/>
            <person name="Tomita M."/>
            <person name="Arakawa K."/>
        </authorList>
    </citation>
    <scope>NUCLEOTIDE SEQUENCE [LARGE SCALE GENOMIC DNA]</scope>
</reference>
<evidence type="ECO:0000313" key="2">
    <source>
        <dbReference type="Proteomes" id="UP000499080"/>
    </source>
</evidence>
<dbReference type="PANTHER" id="PTHR47331">
    <property type="entry name" value="PHD-TYPE DOMAIN-CONTAINING PROTEIN"/>
    <property type="match status" value="1"/>
</dbReference>
<keyword evidence="2" id="KW-1185">Reference proteome</keyword>
<dbReference type="OrthoDB" id="6434208at2759"/>
<proteinExistence type="predicted"/>
<dbReference type="AlphaFoldDB" id="A0A4Y2AQT9"/>
<organism evidence="1 2">
    <name type="scientific">Araneus ventricosus</name>
    <name type="common">Orbweaver spider</name>
    <name type="synonym">Epeira ventricosa</name>
    <dbReference type="NCBI Taxonomy" id="182803"/>
    <lineage>
        <taxon>Eukaryota</taxon>
        <taxon>Metazoa</taxon>
        <taxon>Ecdysozoa</taxon>
        <taxon>Arthropoda</taxon>
        <taxon>Chelicerata</taxon>
        <taxon>Arachnida</taxon>
        <taxon>Araneae</taxon>
        <taxon>Araneomorphae</taxon>
        <taxon>Entelegynae</taxon>
        <taxon>Araneoidea</taxon>
        <taxon>Araneidae</taxon>
        <taxon>Araneus</taxon>
    </lineage>
</organism>
<name>A0A4Y2AQT9_ARAVE</name>
<evidence type="ECO:0000313" key="1">
    <source>
        <dbReference type="EMBL" id="GBL81565.1"/>
    </source>
</evidence>
<gene>
    <name evidence="1" type="ORF">AVEN_93369_1</name>
</gene>
<comment type="caution">
    <text evidence="1">The sequence shown here is derived from an EMBL/GenBank/DDBJ whole genome shotgun (WGS) entry which is preliminary data.</text>
</comment>
<dbReference type="EMBL" id="BGPR01000026">
    <property type="protein sequence ID" value="GBL81565.1"/>
    <property type="molecule type" value="Genomic_DNA"/>
</dbReference>